<evidence type="ECO:0000256" key="3">
    <source>
        <dbReference type="ARBA" id="ARBA00022803"/>
    </source>
</evidence>
<dbReference type="SUPFAM" id="SSF81901">
    <property type="entry name" value="HCP-like"/>
    <property type="match status" value="1"/>
</dbReference>
<dbReference type="GO" id="GO:0046872">
    <property type="term" value="F:metal ion binding"/>
    <property type="evidence" value="ECO:0007669"/>
    <property type="project" value="UniProtKB-KW"/>
</dbReference>
<dbReference type="PANTHER" id="PTHR45586">
    <property type="entry name" value="TPR REPEAT-CONTAINING PROTEIN PA4667"/>
    <property type="match status" value="1"/>
</dbReference>
<evidence type="ECO:0000256" key="2">
    <source>
        <dbReference type="ARBA" id="ARBA00022737"/>
    </source>
</evidence>
<dbReference type="InterPro" id="IPR030865">
    <property type="entry name" value="LapB"/>
</dbReference>
<gene>
    <name evidence="5" type="ORF">MNBD_GAMMA02-62</name>
</gene>
<dbReference type="PANTHER" id="PTHR45586:SF1">
    <property type="entry name" value="LIPOPOLYSACCHARIDE ASSEMBLY PROTEIN B"/>
    <property type="match status" value="1"/>
</dbReference>
<feature type="domain" description="LapB rubredoxin metal binding" evidence="4">
    <location>
        <begin position="377"/>
        <end position="403"/>
    </location>
</feature>
<name>A0A3B0WDT6_9ZZZZ</name>
<sequence length="410" mass="47030">SKKTNSSVWLETTKENNIKIFEKMGYSLIDEKLELSIILSIIMRAGKTKRTFQQLNHRYFKGLNYLLNDESDKAIDVFIQLAETSQETFEPQLALGNLYRRKGEVDRAIKLHQALIAQAELPERYRTRALLAIGKDYMSAGLLDRAEVLFSELVEIEAHTPEALQSLVEIYQQEQDWLQAIKSASRFQSATNRNMQTPIGHYYCELADLSLQQEDIEQAEKYLASALRVDDKSVRAHLICAKLYQDKQQWQPAIEEYQAAKAADPSFIPLFINDLADCYLALDQGEQLEQEMLQWIESYRGVSPVLTLANYYAKEKGQVFASEFLTEQLNNRASFKGLNALIELNEAELSQLGNDFVYFNVLKDLIDKLLKNKPKLRCRKCGFGAKSLHWQCPSCKNWGVVKPIYGLESE</sequence>
<dbReference type="GO" id="GO:0008653">
    <property type="term" value="P:lipopolysaccharide metabolic process"/>
    <property type="evidence" value="ECO:0007669"/>
    <property type="project" value="InterPro"/>
</dbReference>
<dbReference type="Pfam" id="PF13432">
    <property type="entry name" value="TPR_16"/>
    <property type="match status" value="1"/>
</dbReference>
<evidence type="ECO:0000313" key="5">
    <source>
        <dbReference type="EMBL" id="VAW47539.1"/>
    </source>
</evidence>
<dbReference type="AlphaFoldDB" id="A0A3B0WDT6"/>
<evidence type="ECO:0000256" key="1">
    <source>
        <dbReference type="ARBA" id="ARBA00022723"/>
    </source>
</evidence>
<dbReference type="NCBIfam" id="NF008757">
    <property type="entry name" value="PRK11788.1-5"/>
    <property type="match status" value="1"/>
</dbReference>
<keyword evidence="2" id="KW-0677">Repeat</keyword>
<proteinExistence type="inferred from homology"/>
<dbReference type="InterPro" id="IPR041166">
    <property type="entry name" value="Rubredoxin_2"/>
</dbReference>
<dbReference type="Gene3D" id="1.25.40.10">
    <property type="entry name" value="Tetratricopeptide repeat domain"/>
    <property type="match status" value="2"/>
</dbReference>
<dbReference type="Pfam" id="PF18073">
    <property type="entry name" value="Zn_ribbon_LapB"/>
    <property type="match status" value="1"/>
</dbReference>
<dbReference type="EMBL" id="UOFA01000350">
    <property type="protein sequence ID" value="VAW47539.1"/>
    <property type="molecule type" value="Genomic_DNA"/>
</dbReference>
<feature type="non-terminal residue" evidence="5">
    <location>
        <position position="1"/>
    </location>
</feature>
<dbReference type="InterPro" id="IPR019734">
    <property type="entry name" value="TPR_rpt"/>
</dbReference>
<organism evidence="5">
    <name type="scientific">hydrothermal vent metagenome</name>
    <dbReference type="NCBI Taxonomy" id="652676"/>
    <lineage>
        <taxon>unclassified sequences</taxon>
        <taxon>metagenomes</taxon>
        <taxon>ecological metagenomes</taxon>
    </lineage>
</organism>
<dbReference type="HAMAP" id="MF_00994">
    <property type="entry name" value="LPS_assembly_LapB"/>
    <property type="match status" value="1"/>
</dbReference>
<dbReference type="InterPro" id="IPR051012">
    <property type="entry name" value="CellSynth/LPSAsmb/PSIAsmb"/>
</dbReference>
<keyword evidence="3" id="KW-0802">TPR repeat</keyword>
<dbReference type="Pfam" id="PF13176">
    <property type="entry name" value="TPR_7"/>
    <property type="match status" value="1"/>
</dbReference>
<dbReference type="InterPro" id="IPR011990">
    <property type="entry name" value="TPR-like_helical_dom_sf"/>
</dbReference>
<keyword evidence="1" id="KW-0479">Metal-binding</keyword>
<accession>A0A3B0WDT6</accession>
<dbReference type="SMART" id="SM00028">
    <property type="entry name" value="TPR"/>
    <property type="match status" value="4"/>
</dbReference>
<protein>
    <submittedName>
        <fullName evidence="5">Lipopolysaccharide assembly protein LapB</fullName>
    </submittedName>
</protein>
<evidence type="ECO:0000259" key="4">
    <source>
        <dbReference type="Pfam" id="PF18073"/>
    </source>
</evidence>
<reference evidence="5" key="1">
    <citation type="submission" date="2018-06" db="EMBL/GenBank/DDBJ databases">
        <authorList>
            <person name="Zhirakovskaya E."/>
        </authorList>
    </citation>
    <scope>NUCLEOTIDE SEQUENCE</scope>
</reference>